<feature type="domain" description="Glutaredoxin" evidence="1">
    <location>
        <begin position="5"/>
        <end position="62"/>
    </location>
</feature>
<dbReference type="PANTHER" id="PTHR34386:SF1">
    <property type="entry name" value="GLUTAREDOXIN-LIKE PROTEIN NRDH"/>
    <property type="match status" value="1"/>
</dbReference>
<reference evidence="3" key="1">
    <citation type="submission" date="2017-09" db="EMBL/GenBank/DDBJ databases">
        <title>Depth-based differentiation of microbial function through sediment-hosted aquifers and enrichment of novel symbionts in the deep terrestrial subsurface.</title>
        <authorList>
            <person name="Probst A.J."/>
            <person name="Ladd B."/>
            <person name="Jarett J.K."/>
            <person name="Geller-Mcgrath D.E."/>
            <person name="Sieber C.M.K."/>
            <person name="Emerson J.B."/>
            <person name="Anantharaman K."/>
            <person name="Thomas B.C."/>
            <person name="Malmstrom R."/>
            <person name="Stieglmeier M."/>
            <person name="Klingl A."/>
            <person name="Woyke T."/>
            <person name="Ryan C.M."/>
            <person name="Banfield J.F."/>
        </authorList>
    </citation>
    <scope>NUCLEOTIDE SEQUENCE [LARGE SCALE GENOMIC DNA]</scope>
</reference>
<evidence type="ECO:0000313" key="2">
    <source>
        <dbReference type="EMBL" id="PIR97816.1"/>
    </source>
</evidence>
<protein>
    <submittedName>
        <fullName evidence="2">NrdH-redoxin</fullName>
    </submittedName>
</protein>
<proteinExistence type="predicted"/>
<evidence type="ECO:0000313" key="3">
    <source>
        <dbReference type="Proteomes" id="UP000231466"/>
    </source>
</evidence>
<dbReference type="EMBL" id="PFAH01000009">
    <property type="protein sequence ID" value="PIR97816.1"/>
    <property type="molecule type" value="Genomic_DNA"/>
</dbReference>
<dbReference type="InterPro" id="IPR011911">
    <property type="entry name" value="GlrX_YruB"/>
</dbReference>
<accession>A0A2H0VFE5</accession>
<dbReference type="GO" id="GO:0045454">
    <property type="term" value="P:cell redox homeostasis"/>
    <property type="evidence" value="ECO:0007669"/>
    <property type="project" value="TreeGrafter"/>
</dbReference>
<gene>
    <name evidence="2" type="ORF">COT89_02810</name>
</gene>
<sequence length="81" mass="9291">MEKPIIYTTPTCVYCKMVKGYFREKDVEFEEKDVVSDEVAREEMVEKSGQMGVPVTVIGEHVVIGFDKGTLDMLLEEKQEK</sequence>
<evidence type="ECO:0000259" key="1">
    <source>
        <dbReference type="Pfam" id="PF00462"/>
    </source>
</evidence>
<dbReference type="InterPro" id="IPR051548">
    <property type="entry name" value="Grx-like_ET"/>
</dbReference>
<dbReference type="InterPro" id="IPR002109">
    <property type="entry name" value="Glutaredoxin"/>
</dbReference>
<dbReference type="Proteomes" id="UP000231466">
    <property type="component" value="Unassembled WGS sequence"/>
</dbReference>
<dbReference type="CDD" id="cd02976">
    <property type="entry name" value="NrdH"/>
    <property type="match status" value="1"/>
</dbReference>
<name>A0A2H0VFE5_9BACT</name>
<comment type="caution">
    <text evidence="2">The sequence shown here is derived from an EMBL/GenBank/DDBJ whole genome shotgun (WGS) entry which is preliminary data.</text>
</comment>
<dbReference type="Pfam" id="PF00462">
    <property type="entry name" value="Glutaredoxin"/>
    <property type="match status" value="1"/>
</dbReference>
<dbReference type="NCBIfam" id="TIGR02196">
    <property type="entry name" value="GlrX_YruB"/>
    <property type="match status" value="1"/>
</dbReference>
<dbReference type="SUPFAM" id="SSF52833">
    <property type="entry name" value="Thioredoxin-like"/>
    <property type="match status" value="1"/>
</dbReference>
<dbReference type="GO" id="GO:0009055">
    <property type="term" value="F:electron transfer activity"/>
    <property type="evidence" value="ECO:0007669"/>
    <property type="project" value="TreeGrafter"/>
</dbReference>
<dbReference type="Gene3D" id="3.40.30.10">
    <property type="entry name" value="Glutaredoxin"/>
    <property type="match status" value="1"/>
</dbReference>
<dbReference type="InterPro" id="IPR036249">
    <property type="entry name" value="Thioredoxin-like_sf"/>
</dbReference>
<dbReference type="PROSITE" id="PS51354">
    <property type="entry name" value="GLUTAREDOXIN_2"/>
    <property type="match status" value="1"/>
</dbReference>
<dbReference type="PANTHER" id="PTHR34386">
    <property type="entry name" value="GLUTAREDOXIN"/>
    <property type="match status" value="1"/>
</dbReference>
<organism evidence="2 3">
    <name type="scientific">Candidatus Colwellbacteria bacterium CG10_big_fil_rev_8_21_14_0_10_42_22</name>
    <dbReference type="NCBI Taxonomy" id="1974540"/>
    <lineage>
        <taxon>Bacteria</taxon>
        <taxon>Candidatus Colwelliibacteriota</taxon>
    </lineage>
</organism>
<dbReference type="AlphaFoldDB" id="A0A2H0VFE5"/>